<gene>
    <name evidence="3" type="ORF">NQ314_006251</name>
</gene>
<reference evidence="3" key="1">
    <citation type="journal article" date="2023" name="Insect Mol. Biol.">
        <title>Genome sequencing provides insights into the evolution of gene families encoding plant cell wall-degrading enzymes in longhorned beetles.</title>
        <authorList>
            <person name="Shin N.R."/>
            <person name="Okamura Y."/>
            <person name="Kirsch R."/>
            <person name="Pauchet Y."/>
        </authorList>
    </citation>
    <scope>NUCLEOTIDE SEQUENCE</scope>
    <source>
        <strain evidence="3">RBIC_L_NR</strain>
    </source>
</reference>
<evidence type="ECO:0000313" key="3">
    <source>
        <dbReference type="EMBL" id="KAJ8959515.1"/>
    </source>
</evidence>
<dbReference type="Pfam" id="PF00379">
    <property type="entry name" value="Chitin_bind_4"/>
    <property type="match status" value="1"/>
</dbReference>
<dbReference type="AlphaFoldDB" id="A0AAV8Z8V9"/>
<accession>A0AAV8Z8V9</accession>
<dbReference type="InterPro" id="IPR000618">
    <property type="entry name" value="Insect_cuticle"/>
</dbReference>
<proteinExistence type="predicted"/>
<dbReference type="GO" id="GO:0005615">
    <property type="term" value="C:extracellular space"/>
    <property type="evidence" value="ECO:0007669"/>
    <property type="project" value="TreeGrafter"/>
</dbReference>
<dbReference type="PANTHER" id="PTHR12236">
    <property type="entry name" value="STRUCTURAL CONTITUENT OF CUTICLE"/>
    <property type="match status" value="1"/>
</dbReference>
<evidence type="ECO:0000256" key="2">
    <source>
        <dbReference type="PROSITE-ProRule" id="PRU00497"/>
    </source>
</evidence>
<dbReference type="GO" id="GO:0031012">
    <property type="term" value="C:extracellular matrix"/>
    <property type="evidence" value="ECO:0007669"/>
    <property type="project" value="TreeGrafter"/>
</dbReference>
<keyword evidence="4" id="KW-1185">Reference proteome</keyword>
<evidence type="ECO:0000313" key="4">
    <source>
        <dbReference type="Proteomes" id="UP001162156"/>
    </source>
</evidence>
<protein>
    <recommendedName>
        <fullName evidence="5">Cuticle protein 7</fullName>
    </recommendedName>
</protein>
<organism evidence="3 4">
    <name type="scientific">Rhamnusium bicolor</name>
    <dbReference type="NCBI Taxonomy" id="1586634"/>
    <lineage>
        <taxon>Eukaryota</taxon>
        <taxon>Metazoa</taxon>
        <taxon>Ecdysozoa</taxon>
        <taxon>Arthropoda</taxon>
        <taxon>Hexapoda</taxon>
        <taxon>Insecta</taxon>
        <taxon>Pterygota</taxon>
        <taxon>Neoptera</taxon>
        <taxon>Endopterygota</taxon>
        <taxon>Coleoptera</taxon>
        <taxon>Polyphaga</taxon>
        <taxon>Cucujiformia</taxon>
        <taxon>Chrysomeloidea</taxon>
        <taxon>Cerambycidae</taxon>
        <taxon>Lepturinae</taxon>
        <taxon>Rhagiini</taxon>
        <taxon>Rhamnusium</taxon>
    </lineage>
</organism>
<dbReference type="PANTHER" id="PTHR12236:SF95">
    <property type="entry name" value="CUTICULAR PROTEIN 76BD, ISOFORM C-RELATED"/>
    <property type="match status" value="1"/>
</dbReference>
<sequence length="96" mass="11031">MKDYPKYEFAYGVEDHRTGDIHSQRESRNGDSLNGEYSFHEADGTVRIVKYAVDKYSGFNTVVERFGQANVNEFKGHVTTSAWKTVGASTEYQYQY</sequence>
<dbReference type="Proteomes" id="UP001162156">
    <property type="component" value="Unassembled WGS sequence"/>
</dbReference>
<dbReference type="PROSITE" id="PS51155">
    <property type="entry name" value="CHIT_BIND_RR_2"/>
    <property type="match status" value="1"/>
</dbReference>
<dbReference type="InterPro" id="IPR051217">
    <property type="entry name" value="Insect_Cuticle_Struc_Prot"/>
</dbReference>
<dbReference type="GO" id="GO:0042302">
    <property type="term" value="F:structural constituent of cuticle"/>
    <property type="evidence" value="ECO:0007669"/>
    <property type="project" value="UniProtKB-UniRule"/>
</dbReference>
<evidence type="ECO:0008006" key="5">
    <source>
        <dbReference type="Google" id="ProtNLM"/>
    </source>
</evidence>
<comment type="caution">
    <text evidence="3">The sequence shown here is derived from an EMBL/GenBank/DDBJ whole genome shotgun (WGS) entry which is preliminary data.</text>
</comment>
<dbReference type="EMBL" id="JANEYF010001679">
    <property type="protein sequence ID" value="KAJ8959515.1"/>
    <property type="molecule type" value="Genomic_DNA"/>
</dbReference>
<name>A0AAV8Z8V9_9CUCU</name>
<dbReference type="PRINTS" id="PR00947">
    <property type="entry name" value="CUTICLE"/>
</dbReference>
<keyword evidence="1 2" id="KW-0193">Cuticle</keyword>
<evidence type="ECO:0000256" key="1">
    <source>
        <dbReference type="ARBA" id="ARBA00022460"/>
    </source>
</evidence>